<dbReference type="SUPFAM" id="SSF46785">
    <property type="entry name" value="Winged helix' DNA-binding domain"/>
    <property type="match status" value="1"/>
</dbReference>
<accession>A0A9D1PN12</accession>
<evidence type="ECO:0000313" key="8">
    <source>
        <dbReference type="Proteomes" id="UP000823937"/>
    </source>
</evidence>
<dbReference type="InterPro" id="IPR037171">
    <property type="entry name" value="NagB/RpiA_transferase-like"/>
</dbReference>
<feature type="domain" description="CggR N-terminal DNA binding" evidence="6">
    <location>
        <begin position="19"/>
        <end position="87"/>
    </location>
</feature>
<dbReference type="InterPro" id="IPR048715">
    <property type="entry name" value="CggR_N"/>
</dbReference>
<dbReference type="EMBL" id="DXHX01000068">
    <property type="protein sequence ID" value="HIV74363.1"/>
    <property type="molecule type" value="Genomic_DNA"/>
</dbReference>
<evidence type="ECO:0000259" key="5">
    <source>
        <dbReference type="Pfam" id="PF04198"/>
    </source>
</evidence>
<comment type="caution">
    <text evidence="7">The sequence shown here is derived from an EMBL/GenBank/DDBJ whole genome shotgun (WGS) entry which is preliminary data.</text>
</comment>
<feature type="domain" description="Sugar-binding" evidence="5">
    <location>
        <begin position="91"/>
        <end position="337"/>
    </location>
</feature>
<dbReference type="Gene3D" id="3.40.50.1360">
    <property type="match status" value="1"/>
</dbReference>
<dbReference type="GO" id="GO:0003677">
    <property type="term" value="F:DNA binding"/>
    <property type="evidence" value="ECO:0007669"/>
    <property type="project" value="UniProtKB-KW"/>
</dbReference>
<evidence type="ECO:0000256" key="2">
    <source>
        <dbReference type="ARBA" id="ARBA00023015"/>
    </source>
</evidence>
<dbReference type="PANTHER" id="PTHR34294">
    <property type="entry name" value="TRANSCRIPTIONAL REGULATOR-RELATED"/>
    <property type="match status" value="1"/>
</dbReference>
<dbReference type="PANTHER" id="PTHR34294:SF5">
    <property type="entry name" value="CENTRAL GLYCOLYTIC GENES REGULATOR"/>
    <property type="match status" value="1"/>
</dbReference>
<evidence type="ECO:0000256" key="1">
    <source>
        <dbReference type="ARBA" id="ARBA00010466"/>
    </source>
</evidence>
<gene>
    <name evidence="7" type="ORF">H9895_04690</name>
</gene>
<keyword evidence="2" id="KW-0805">Transcription regulation</keyword>
<dbReference type="Gene3D" id="1.10.10.10">
    <property type="entry name" value="Winged helix-like DNA-binding domain superfamily/Winged helix DNA-binding domain"/>
    <property type="match status" value="1"/>
</dbReference>
<proteinExistence type="inferred from homology"/>
<evidence type="ECO:0008006" key="9">
    <source>
        <dbReference type="Google" id="ProtNLM"/>
    </source>
</evidence>
<protein>
    <recommendedName>
        <fullName evidence="9">Central glycolytic genes regulator</fullName>
    </recommendedName>
</protein>
<evidence type="ECO:0000256" key="3">
    <source>
        <dbReference type="ARBA" id="ARBA00023125"/>
    </source>
</evidence>
<keyword evidence="4" id="KW-0804">Transcription</keyword>
<reference evidence="7" key="1">
    <citation type="journal article" date="2021" name="PeerJ">
        <title>Extensive microbial diversity within the chicken gut microbiome revealed by metagenomics and culture.</title>
        <authorList>
            <person name="Gilroy R."/>
            <person name="Ravi A."/>
            <person name="Getino M."/>
            <person name="Pursley I."/>
            <person name="Horton D.L."/>
            <person name="Alikhan N.F."/>
            <person name="Baker D."/>
            <person name="Gharbi K."/>
            <person name="Hall N."/>
            <person name="Watson M."/>
            <person name="Adriaenssens E.M."/>
            <person name="Foster-Nyarko E."/>
            <person name="Jarju S."/>
            <person name="Secka A."/>
            <person name="Antonio M."/>
            <person name="Oren A."/>
            <person name="Chaudhuri R.R."/>
            <person name="La Ragione R."/>
            <person name="Hildebrand F."/>
            <person name="Pallen M.J."/>
        </authorList>
    </citation>
    <scope>NUCLEOTIDE SEQUENCE</scope>
    <source>
        <strain evidence="7">CHK169-2315</strain>
    </source>
</reference>
<name>A0A9D1PN12_9BACI</name>
<dbReference type="Proteomes" id="UP000823937">
    <property type="component" value="Unassembled WGS sequence"/>
</dbReference>
<dbReference type="InterPro" id="IPR051054">
    <property type="entry name" value="SorC_transcr_regulators"/>
</dbReference>
<dbReference type="GO" id="GO:0030246">
    <property type="term" value="F:carbohydrate binding"/>
    <property type="evidence" value="ECO:0007669"/>
    <property type="project" value="InterPro"/>
</dbReference>
<dbReference type="Pfam" id="PF04198">
    <property type="entry name" value="Sugar-bind"/>
    <property type="match status" value="1"/>
</dbReference>
<comment type="similarity">
    <text evidence="1">Belongs to the SorC transcriptional regulatory family.</text>
</comment>
<sequence length="340" mass="38114">MEQLMQWKKAVFPDLLEKMAQRYNVLYTISLHEPVGRRAIVDRLRLPERLIRNELDTLQQLGFVTSSTKGMLMTAEGKDAIIQLHDYVRQLSGLTMLEQHLQEKLSLKKVIVVAGNSDEDMFVKQEIGRAAVHYLQTIIHKDVSIAVTGGTTMAAIAEAMVPFDTYRCLFLPARGGVGEKVENQANMIAAKMAEKEKGTYRLLHVPDPMSETLYQSFVNEPSVQETVQLIQKANIVIHGIGQALTMAKRRQTEDTVINMLEEKDALSEAFGYYFDKKGNVVHKVRTIGLQLEDLTDDKHVISVAGGCEKADAIVSYVQKKKTDVLITDEAAAKEILNINK</sequence>
<dbReference type="Pfam" id="PF21715">
    <property type="entry name" value="CggR_N"/>
    <property type="match status" value="1"/>
</dbReference>
<reference evidence="7" key="2">
    <citation type="submission" date="2021-04" db="EMBL/GenBank/DDBJ databases">
        <authorList>
            <person name="Gilroy R."/>
        </authorList>
    </citation>
    <scope>NUCLEOTIDE SEQUENCE</scope>
    <source>
        <strain evidence="7">CHK169-2315</strain>
    </source>
</reference>
<dbReference type="SUPFAM" id="SSF100950">
    <property type="entry name" value="NagB/RpiA/CoA transferase-like"/>
    <property type="match status" value="1"/>
</dbReference>
<organism evidence="7 8">
    <name type="scientific">Candidatus Pseudogracilibacillus intestinigallinarum</name>
    <dbReference type="NCBI Taxonomy" id="2838742"/>
    <lineage>
        <taxon>Bacteria</taxon>
        <taxon>Bacillati</taxon>
        <taxon>Bacillota</taxon>
        <taxon>Bacilli</taxon>
        <taxon>Bacillales</taxon>
        <taxon>Bacillaceae</taxon>
        <taxon>Pseudogracilibacillus</taxon>
    </lineage>
</organism>
<dbReference type="InterPro" id="IPR007324">
    <property type="entry name" value="Sugar-bd_dom_put"/>
</dbReference>
<evidence type="ECO:0000256" key="4">
    <source>
        <dbReference type="ARBA" id="ARBA00023163"/>
    </source>
</evidence>
<evidence type="ECO:0000313" key="7">
    <source>
        <dbReference type="EMBL" id="HIV74363.1"/>
    </source>
</evidence>
<keyword evidence="3" id="KW-0238">DNA-binding</keyword>
<evidence type="ECO:0000259" key="6">
    <source>
        <dbReference type="Pfam" id="PF21715"/>
    </source>
</evidence>
<dbReference type="AlphaFoldDB" id="A0A9D1PN12"/>
<dbReference type="InterPro" id="IPR036388">
    <property type="entry name" value="WH-like_DNA-bd_sf"/>
</dbReference>
<dbReference type="InterPro" id="IPR036390">
    <property type="entry name" value="WH_DNA-bd_sf"/>
</dbReference>